<dbReference type="InterPro" id="IPR053745">
    <property type="entry name" value="Viral_Tail_Comp_sf"/>
</dbReference>
<protein>
    <submittedName>
        <fullName evidence="1">Phage tail protein p028 [Bacillus phage SPP1]</fullName>
    </submittedName>
</protein>
<organism evidence="1 2">
    <name type="scientific">Bacillus amyloliquefaciens (strain ATCC 23350 / DSM 7 / BCRC 11601 / CCUG 28519 / NBRC 15535 / NRRL B-14393 / F)</name>
    <dbReference type="NCBI Taxonomy" id="692420"/>
    <lineage>
        <taxon>Bacteria</taxon>
        <taxon>Bacillati</taxon>
        <taxon>Bacillota</taxon>
        <taxon>Bacilli</taxon>
        <taxon>Bacillales</taxon>
        <taxon>Bacillaceae</taxon>
        <taxon>Bacillus</taxon>
        <taxon>Bacillus amyloliquefaciens group</taxon>
    </lineage>
</organism>
<evidence type="ECO:0000313" key="1">
    <source>
        <dbReference type="EMBL" id="CBI41714.1"/>
    </source>
</evidence>
<sequence length="132" mass="14934">MRSALWPLQAALFKRLSTDEELDGRVTGVFDAVPKDQQKPYVTMGDDDVSPFKTKTSSGEEINVVLHCWSGYNGKKEAMEILSLMLQALTSRPLTIEGFSLCRSEMRSMQVITDIDGYTRHGILRMRFTINN</sequence>
<dbReference type="InterPro" id="IPR021508">
    <property type="entry name" value="Gp17-like"/>
</dbReference>
<name>A0A9P1JEW5_BACAS</name>
<dbReference type="RefSeq" id="WP_013351231.1">
    <property type="nucleotide sequence ID" value="NC_014551.1"/>
</dbReference>
<evidence type="ECO:0000313" key="2">
    <source>
        <dbReference type="Proteomes" id="UP000006562"/>
    </source>
</evidence>
<keyword evidence="2" id="KW-1185">Reference proteome</keyword>
<dbReference type="AlphaFoldDB" id="A0A9P1JEW5"/>
<dbReference type="Gene3D" id="3.30.2000.30">
    <property type="match status" value="1"/>
</dbReference>
<dbReference type="KEGG" id="bao:BAMF_0588"/>
<gene>
    <name evidence="1" type="primary">p028</name>
    <name evidence="1" type="ordered locus">BAMF_0588</name>
</gene>
<reference evidence="2" key="2">
    <citation type="journal article" date="2011" name="J. Biotechnol.">
        <title>Genome sequence of B. amyloliquefaciens type strain DSM7(T) reveals differences to plant-associated B. amyloliquefaciens FZB42.</title>
        <authorList>
            <person name="Ruckert C."/>
            <person name="Blom J."/>
            <person name="Chen X."/>
            <person name="Reva O."/>
            <person name="Borriss R."/>
        </authorList>
    </citation>
    <scope>NUCLEOTIDE SEQUENCE [LARGE SCALE GENOMIC DNA]</scope>
    <source>
        <strain evidence="2">DSM 7</strain>
    </source>
</reference>
<dbReference type="Proteomes" id="UP000006562">
    <property type="component" value="Chromosome"/>
</dbReference>
<accession>A0A9P1JEW5</accession>
<dbReference type="Pfam" id="PF11367">
    <property type="entry name" value="Tail_completion_gp17"/>
    <property type="match status" value="1"/>
</dbReference>
<dbReference type="EMBL" id="FN597644">
    <property type="protein sequence ID" value="CBI41714.1"/>
    <property type="molecule type" value="Genomic_DNA"/>
</dbReference>
<reference evidence="1 2" key="1">
    <citation type="journal article" date="2011" name="Int. J. Syst. Evol. Microbiol.">
        <title>Relationship of Bacillus amyloliquefaciens clades associated with strains DSM 7T and FZB42T: a proposal for Bacillus amyloliquefaciens subsp. amyloliquefaciens subsp. nov. and Bacillus amyloliquefaciens subsp. plantarum subsp. nov. based on complete genome sequence comparisons.</title>
        <authorList>
            <person name="Borriss R."/>
            <person name="Chen X.H."/>
            <person name="Rueckert C."/>
            <person name="Blom J."/>
            <person name="Becker A."/>
            <person name="Baumgarth B."/>
            <person name="Fan B."/>
            <person name="Pukall R."/>
            <person name="Schumann P."/>
            <person name="Sproer C."/>
            <person name="Junge H."/>
            <person name="Vater J."/>
            <person name="Puhler A."/>
            <person name="Klenk H.P."/>
        </authorList>
    </citation>
    <scope>NUCLEOTIDE SEQUENCE [LARGE SCALE GENOMIC DNA]</scope>
    <source>
        <strain evidence="2">DSM 7</strain>
    </source>
</reference>
<proteinExistence type="predicted"/>